<keyword evidence="2" id="KW-1185">Reference proteome</keyword>
<accession>A0A9P4LJ53</accession>
<protein>
    <recommendedName>
        <fullName evidence="3">Heterokaryon incompatibility domain-containing protein</fullName>
    </recommendedName>
</protein>
<name>A0A9P4LJ53_9PLEO</name>
<proteinExistence type="predicted"/>
<dbReference type="PANTHER" id="PTHR24148:SF73">
    <property type="entry name" value="HET DOMAIN PROTEIN (AFU_ORTHOLOGUE AFUA_8G01020)"/>
    <property type="match status" value="1"/>
</dbReference>
<evidence type="ECO:0000313" key="1">
    <source>
        <dbReference type="EMBL" id="KAF2025754.1"/>
    </source>
</evidence>
<gene>
    <name evidence="1" type="ORF">EK21DRAFT_92944</name>
</gene>
<dbReference type="EMBL" id="ML978257">
    <property type="protein sequence ID" value="KAF2025754.1"/>
    <property type="molecule type" value="Genomic_DNA"/>
</dbReference>
<reference evidence="1" key="1">
    <citation type="journal article" date="2020" name="Stud. Mycol.">
        <title>101 Dothideomycetes genomes: a test case for predicting lifestyles and emergence of pathogens.</title>
        <authorList>
            <person name="Haridas S."/>
            <person name="Albert R."/>
            <person name="Binder M."/>
            <person name="Bloem J."/>
            <person name="Labutti K."/>
            <person name="Salamov A."/>
            <person name="Andreopoulos B."/>
            <person name="Baker S."/>
            <person name="Barry K."/>
            <person name="Bills G."/>
            <person name="Bluhm B."/>
            <person name="Cannon C."/>
            <person name="Castanera R."/>
            <person name="Culley D."/>
            <person name="Daum C."/>
            <person name="Ezra D."/>
            <person name="Gonzalez J."/>
            <person name="Henrissat B."/>
            <person name="Kuo A."/>
            <person name="Liang C."/>
            <person name="Lipzen A."/>
            <person name="Lutzoni F."/>
            <person name="Magnuson J."/>
            <person name="Mondo S."/>
            <person name="Nolan M."/>
            <person name="Ohm R."/>
            <person name="Pangilinan J."/>
            <person name="Park H.-J."/>
            <person name="Ramirez L."/>
            <person name="Alfaro M."/>
            <person name="Sun H."/>
            <person name="Tritt A."/>
            <person name="Yoshinaga Y."/>
            <person name="Zwiers L.-H."/>
            <person name="Turgeon B."/>
            <person name="Goodwin S."/>
            <person name="Spatafora J."/>
            <person name="Crous P."/>
            <person name="Grigoriev I."/>
        </authorList>
    </citation>
    <scope>NUCLEOTIDE SEQUENCE</scope>
    <source>
        <strain evidence="1">CBS 110217</strain>
    </source>
</reference>
<dbReference type="InterPro" id="IPR052895">
    <property type="entry name" value="HetReg/Transcr_Mod"/>
</dbReference>
<evidence type="ECO:0000313" key="2">
    <source>
        <dbReference type="Proteomes" id="UP000799777"/>
    </source>
</evidence>
<dbReference type="Proteomes" id="UP000799777">
    <property type="component" value="Unassembled WGS sequence"/>
</dbReference>
<comment type="caution">
    <text evidence="1">The sequence shown here is derived from an EMBL/GenBank/DDBJ whole genome shotgun (WGS) entry which is preliminary data.</text>
</comment>
<organism evidence="1 2">
    <name type="scientific">Setomelanomma holmii</name>
    <dbReference type="NCBI Taxonomy" id="210430"/>
    <lineage>
        <taxon>Eukaryota</taxon>
        <taxon>Fungi</taxon>
        <taxon>Dikarya</taxon>
        <taxon>Ascomycota</taxon>
        <taxon>Pezizomycotina</taxon>
        <taxon>Dothideomycetes</taxon>
        <taxon>Pleosporomycetidae</taxon>
        <taxon>Pleosporales</taxon>
        <taxon>Pleosporineae</taxon>
        <taxon>Phaeosphaeriaceae</taxon>
        <taxon>Setomelanomma</taxon>
    </lineage>
</organism>
<dbReference type="AlphaFoldDB" id="A0A9P4LJ53"/>
<sequence>MDKASLREILSAELAAHPYWKRAWIVQEVVLARSVTLLCGSVQTSSVALQRLIGSSPDPELREIWNLLRGVFIFYQRGSELKCFNPRDRIYSLLSITGQEAFKVDYSESIVDMFWRSANQFSAWQCPYLLTLLWYALGVDQDIINDAANNIDPRYRVAIPMRTVKVTTSWLKLDKKCRQRGGGDVRAHIKSCKATDVVLCPTTDKRNGVFDDDDPNKGDEEYRAGFDRGNVHVKIRPLDDSPGSELSISLETHSFGTISYSRDMQLYYTENGKESRVLTWKELSRLAGLGQHDENCGDTWTSRPHFVLKMSHHYLLACVDFISAQDQRVIKKSLKILERRCVISIGFDNADLSSARPLPLGSTTTILCNNALPMK</sequence>
<dbReference type="OrthoDB" id="3553147at2759"/>
<dbReference type="PANTHER" id="PTHR24148">
    <property type="entry name" value="ANKYRIN REPEAT DOMAIN-CONTAINING PROTEIN 39 HOMOLOG-RELATED"/>
    <property type="match status" value="1"/>
</dbReference>
<evidence type="ECO:0008006" key="3">
    <source>
        <dbReference type="Google" id="ProtNLM"/>
    </source>
</evidence>